<gene>
    <name evidence="2" type="ORF">GUJ93_ZPchr0011g28734</name>
</gene>
<accession>A0A8J6BPZ6</accession>
<dbReference type="EMBL" id="JAAALK010000081">
    <property type="protein sequence ID" value="KAG8089786.1"/>
    <property type="molecule type" value="Genomic_DNA"/>
</dbReference>
<evidence type="ECO:0000256" key="1">
    <source>
        <dbReference type="SAM" id="SignalP"/>
    </source>
</evidence>
<proteinExistence type="predicted"/>
<dbReference type="PANTHER" id="PTHR34998:SF1">
    <property type="entry name" value="EXPRESSED PROTEIN"/>
    <property type="match status" value="1"/>
</dbReference>
<dbReference type="AlphaFoldDB" id="A0A8J6BPZ6"/>
<dbReference type="EMBL" id="JAAALK010000081">
    <property type="protein sequence ID" value="KAG8089785.1"/>
    <property type="molecule type" value="Genomic_DNA"/>
</dbReference>
<name>A0A8J6BPZ6_ZIZPA</name>
<organism evidence="2 3">
    <name type="scientific">Zizania palustris</name>
    <name type="common">Northern wild rice</name>
    <dbReference type="NCBI Taxonomy" id="103762"/>
    <lineage>
        <taxon>Eukaryota</taxon>
        <taxon>Viridiplantae</taxon>
        <taxon>Streptophyta</taxon>
        <taxon>Embryophyta</taxon>
        <taxon>Tracheophyta</taxon>
        <taxon>Spermatophyta</taxon>
        <taxon>Magnoliopsida</taxon>
        <taxon>Liliopsida</taxon>
        <taxon>Poales</taxon>
        <taxon>Poaceae</taxon>
        <taxon>BOP clade</taxon>
        <taxon>Oryzoideae</taxon>
        <taxon>Oryzeae</taxon>
        <taxon>Zizaniinae</taxon>
        <taxon>Zizania</taxon>
    </lineage>
</organism>
<feature type="signal peptide" evidence="1">
    <location>
        <begin position="1"/>
        <end position="24"/>
    </location>
</feature>
<feature type="chain" id="PRO_5036271954" evidence="1">
    <location>
        <begin position="25"/>
        <end position="111"/>
    </location>
</feature>
<protein>
    <submittedName>
        <fullName evidence="2">Uncharacterized protein</fullName>
    </submittedName>
</protein>
<keyword evidence="1" id="KW-0732">Signal</keyword>
<dbReference type="OrthoDB" id="671682at2759"/>
<evidence type="ECO:0000313" key="3">
    <source>
        <dbReference type="Proteomes" id="UP000729402"/>
    </source>
</evidence>
<reference evidence="2" key="1">
    <citation type="journal article" date="2021" name="bioRxiv">
        <title>Whole Genome Assembly and Annotation of Northern Wild Rice, Zizania palustris L., Supports a Whole Genome Duplication in the Zizania Genus.</title>
        <authorList>
            <person name="Haas M."/>
            <person name="Kono T."/>
            <person name="Macchietto M."/>
            <person name="Millas R."/>
            <person name="McGilp L."/>
            <person name="Shao M."/>
            <person name="Duquette J."/>
            <person name="Hirsch C.N."/>
            <person name="Kimball J."/>
        </authorList>
    </citation>
    <scope>NUCLEOTIDE SEQUENCE</scope>
    <source>
        <tissue evidence="2">Fresh leaf tissue</tissue>
    </source>
</reference>
<dbReference type="PANTHER" id="PTHR34998">
    <property type="entry name" value="OS04G0357400 PROTEIN-RELATED"/>
    <property type="match status" value="1"/>
</dbReference>
<reference evidence="2" key="2">
    <citation type="submission" date="2021-02" db="EMBL/GenBank/DDBJ databases">
        <authorList>
            <person name="Kimball J.A."/>
            <person name="Haas M.W."/>
            <person name="Macchietto M."/>
            <person name="Kono T."/>
            <person name="Duquette J."/>
            <person name="Shao M."/>
        </authorList>
    </citation>
    <scope>NUCLEOTIDE SEQUENCE</scope>
    <source>
        <tissue evidence="2">Fresh leaf tissue</tissue>
    </source>
</reference>
<dbReference type="Proteomes" id="UP000729402">
    <property type="component" value="Unassembled WGS sequence"/>
</dbReference>
<keyword evidence="3" id="KW-1185">Reference proteome</keyword>
<comment type="caution">
    <text evidence="2">The sequence shown here is derived from an EMBL/GenBank/DDBJ whole genome shotgun (WGS) entry which is preliminary data.</text>
</comment>
<evidence type="ECO:0000313" key="2">
    <source>
        <dbReference type="EMBL" id="KAG8089786.1"/>
    </source>
</evidence>
<sequence>MMKLLLISSVVAVALLLLSSGAAGGALTADHGAVDVAVVGGMMLVRHIEDDLSSLEMESAAAYPQPQRRVLQQGINYKPLNANKPACDGNCPAPGNSYLPSRGCERKYQCR</sequence>